<dbReference type="InterPro" id="IPR052472">
    <property type="entry name" value="MORN3"/>
</dbReference>
<dbReference type="Proteomes" id="UP001281761">
    <property type="component" value="Unassembled WGS sequence"/>
</dbReference>
<keyword evidence="2" id="KW-0677">Repeat</keyword>
<evidence type="ECO:0000256" key="6">
    <source>
        <dbReference type="SAM" id="MobiDB-lite"/>
    </source>
</evidence>
<dbReference type="PANTHER" id="PTHR46511">
    <property type="entry name" value="MORN REPEAT-CONTAINING PROTEIN 3"/>
    <property type="match status" value="1"/>
</dbReference>
<keyword evidence="8" id="KW-1185">Reference proteome</keyword>
<gene>
    <name evidence="7" type="ORF">BLNAU_7386</name>
</gene>
<comment type="subcellular location">
    <subcellularLocation>
        <location evidence="1">Cytoplasmic vesicle</location>
        <location evidence="1">Secretory vesicle</location>
        <location evidence="1">Acrosome</location>
    </subcellularLocation>
</comment>
<evidence type="ECO:0000313" key="8">
    <source>
        <dbReference type="Proteomes" id="UP001281761"/>
    </source>
</evidence>
<dbReference type="Gene3D" id="2.20.110.10">
    <property type="entry name" value="Histone H3 K4-specific methyltransferase SET7/9 N-terminal domain"/>
    <property type="match status" value="3"/>
</dbReference>
<evidence type="ECO:0000256" key="4">
    <source>
        <dbReference type="ARBA" id="ARBA00039854"/>
    </source>
</evidence>
<feature type="region of interest" description="Disordered" evidence="6">
    <location>
        <begin position="299"/>
        <end position="335"/>
    </location>
</feature>
<organism evidence="7 8">
    <name type="scientific">Blattamonas nauphoetae</name>
    <dbReference type="NCBI Taxonomy" id="2049346"/>
    <lineage>
        <taxon>Eukaryota</taxon>
        <taxon>Metamonada</taxon>
        <taxon>Preaxostyla</taxon>
        <taxon>Oxymonadida</taxon>
        <taxon>Blattamonas</taxon>
    </lineage>
</organism>
<evidence type="ECO:0000313" key="7">
    <source>
        <dbReference type="EMBL" id="KAK2957731.1"/>
    </source>
</evidence>
<sequence length="369" mass="42679">MESNQSTQRPQKRWQIADELAKRNGLHSTIFFGNGKYTGEWKDNLRHFKGLQEFNDGSVYEGNWECDKACGHGLFYSPFDPLKPPHPSMKVIEQNQLFLRYDGNWKDNELSGYGIYYYDDGSRYEGYWMHNDRHGFGAMYYTNGEIYCGMWANDIREGKGTLFKPDGTILQGMFEQDLPHGQCVYFTPAKKRMYTGEWFEGIPKCGVYEETEGPFPNLEDELGRNRDSLPPEYLQRKLREDEDPPPEIVPLLLKDIDGVILEAQRQAREDYLKRRYPHLSLQQIRDILDSGRDIEEFGLGEERGGPRHRRGGGRSQFVQGRKGKTGRQTAQTRKVQNSGDLQINFEGEGVVRTLDERTSKTIDTPFGPM</sequence>
<feature type="compositionally biased region" description="Polar residues" evidence="6">
    <location>
        <begin position="326"/>
        <end position="335"/>
    </location>
</feature>
<protein>
    <recommendedName>
        <fullName evidence="4">MORN repeat-containing protein 3</fullName>
    </recommendedName>
</protein>
<dbReference type="EMBL" id="JARBJD010000044">
    <property type="protein sequence ID" value="KAK2957731.1"/>
    <property type="molecule type" value="Genomic_DNA"/>
</dbReference>
<reference evidence="7 8" key="1">
    <citation type="journal article" date="2022" name="bioRxiv">
        <title>Genomics of Preaxostyla Flagellates Illuminates Evolutionary Transitions and the Path Towards Mitochondrial Loss.</title>
        <authorList>
            <person name="Novak L.V.F."/>
            <person name="Treitli S.C."/>
            <person name="Pyrih J."/>
            <person name="Halakuc P."/>
            <person name="Pipaliya S.V."/>
            <person name="Vacek V."/>
            <person name="Brzon O."/>
            <person name="Soukal P."/>
            <person name="Eme L."/>
            <person name="Dacks J.B."/>
            <person name="Karnkowska A."/>
            <person name="Elias M."/>
            <person name="Hampl V."/>
        </authorList>
    </citation>
    <scope>NUCLEOTIDE SEQUENCE [LARGE SCALE GENOMIC DNA]</scope>
    <source>
        <strain evidence="7">NAU3</strain>
        <tissue evidence="7">Gut</tissue>
    </source>
</reference>
<evidence type="ECO:0000256" key="3">
    <source>
        <dbReference type="ARBA" id="ARBA00023329"/>
    </source>
</evidence>
<proteinExistence type="predicted"/>
<dbReference type="InterPro" id="IPR003409">
    <property type="entry name" value="MORN"/>
</dbReference>
<evidence type="ECO:0000256" key="1">
    <source>
        <dbReference type="ARBA" id="ARBA00004218"/>
    </source>
</evidence>
<comment type="caution">
    <text evidence="7">The sequence shown here is derived from an EMBL/GenBank/DDBJ whole genome shotgun (WGS) entry which is preliminary data.</text>
</comment>
<dbReference type="SUPFAM" id="SSF82185">
    <property type="entry name" value="Histone H3 K4-specific methyltransferase SET7/9 N-terminal domain"/>
    <property type="match status" value="2"/>
</dbReference>
<keyword evidence="3" id="KW-0968">Cytoplasmic vesicle</keyword>
<dbReference type="Pfam" id="PF02493">
    <property type="entry name" value="MORN"/>
    <property type="match status" value="6"/>
</dbReference>
<name>A0ABQ9Y1W7_9EUKA</name>
<accession>A0ABQ9Y1W7</accession>
<evidence type="ECO:0000256" key="5">
    <source>
        <dbReference type="ARBA" id="ARBA00045851"/>
    </source>
</evidence>
<evidence type="ECO:0000256" key="2">
    <source>
        <dbReference type="ARBA" id="ARBA00022737"/>
    </source>
</evidence>
<dbReference type="SMART" id="SM00698">
    <property type="entry name" value="MORN"/>
    <property type="match status" value="5"/>
</dbReference>
<comment type="function">
    <text evidence="5">Assembles a suppression complex (suppresome) by tethering SIRT1 and MDM2 to regulate composite modifications of p53/TP53. Confers both deacetylation-mediated functional inactivation, by SIRT1, and ubiquitination-dependent degradation, by MDM2, of p53/TP53, promoting a proliferative and cell survival behaviors. May play a role in the regulation of spermatogenesis.</text>
</comment>
<dbReference type="PANTHER" id="PTHR46511:SF1">
    <property type="entry name" value="MORN REPEAT-CONTAINING PROTEIN 3"/>
    <property type="match status" value="1"/>
</dbReference>